<proteinExistence type="predicted"/>
<reference evidence="1 2" key="1">
    <citation type="submission" date="2020-08" db="EMBL/GenBank/DDBJ databases">
        <title>Genomic Encyclopedia of Type Strains, Phase IV (KMG-IV): sequencing the most valuable type-strain genomes for metagenomic binning, comparative biology and taxonomic classification.</title>
        <authorList>
            <person name="Goeker M."/>
        </authorList>
    </citation>
    <scope>NUCLEOTIDE SEQUENCE [LARGE SCALE GENOMIC DNA]</scope>
    <source>
        <strain evidence="1 2">DSM 27939</strain>
    </source>
</reference>
<protein>
    <submittedName>
        <fullName evidence="1">Uncharacterized protein</fullName>
    </submittedName>
</protein>
<comment type="caution">
    <text evidence="1">The sequence shown here is derived from an EMBL/GenBank/DDBJ whole genome shotgun (WGS) entry which is preliminary data.</text>
</comment>
<keyword evidence="2" id="KW-1185">Reference proteome</keyword>
<sequence>MDHASPALRAALERGEPAHFFGELTLEDSTEAARLAQRLGRPRLAVLWAKSEPLTQAAALLRLGEPERALVVLQPLPDTARPSALRARARWQLADSQAEATTQHALTLARQEGDVGAVIAAATLRGEQLLPQPHAALRALAEGLKVTEATGVPSDAHLLAVLAHAQLRLGGAKGLRMAEKALDHSSPRSPARVLALLALERTAEAMREAADGELATVWWREFGSGEPRAMPEQSAGRETGQ</sequence>
<organism evidence="1 2">
    <name type="scientific">Deinococcus humi</name>
    <dbReference type="NCBI Taxonomy" id="662880"/>
    <lineage>
        <taxon>Bacteria</taxon>
        <taxon>Thermotogati</taxon>
        <taxon>Deinococcota</taxon>
        <taxon>Deinococci</taxon>
        <taxon>Deinococcales</taxon>
        <taxon>Deinococcaceae</taxon>
        <taxon>Deinococcus</taxon>
    </lineage>
</organism>
<dbReference type="Proteomes" id="UP000552709">
    <property type="component" value="Unassembled WGS sequence"/>
</dbReference>
<evidence type="ECO:0000313" key="2">
    <source>
        <dbReference type="Proteomes" id="UP000552709"/>
    </source>
</evidence>
<dbReference type="RefSeq" id="WP_184129995.1">
    <property type="nucleotide sequence ID" value="NZ_JACHFL010000003.1"/>
</dbReference>
<dbReference type="EMBL" id="JACHFL010000003">
    <property type="protein sequence ID" value="MBB5362678.1"/>
    <property type="molecule type" value="Genomic_DNA"/>
</dbReference>
<evidence type="ECO:0000313" key="1">
    <source>
        <dbReference type="EMBL" id="MBB5362678.1"/>
    </source>
</evidence>
<dbReference type="AlphaFoldDB" id="A0A7W8JTU3"/>
<name>A0A7W8JTU3_9DEIO</name>
<gene>
    <name evidence="1" type="ORF">HNQ08_001773</name>
</gene>
<accession>A0A7W8JTU3</accession>